<organism evidence="3 4">
    <name type="scientific">Diplodia seriata</name>
    <dbReference type="NCBI Taxonomy" id="420778"/>
    <lineage>
        <taxon>Eukaryota</taxon>
        <taxon>Fungi</taxon>
        <taxon>Dikarya</taxon>
        <taxon>Ascomycota</taxon>
        <taxon>Pezizomycotina</taxon>
        <taxon>Dothideomycetes</taxon>
        <taxon>Dothideomycetes incertae sedis</taxon>
        <taxon>Botryosphaeriales</taxon>
        <taxon>Botryosphaeriaceae</taxon>
        <taxon>Diplodia</taxon>
    </lineage>
</organism>
<evidence type="ECO:0000256" key="1">
    <source>
        <dbReference type="SAM" id="MobiDB-lite"/>
    </source>
</evidence>
<dbReference type="CDD" id="cd18437">
    <property type="entry name" value="BRCT_BRC1_like_rpt3"/>
    <property type="match status" value="1"/>
</dbReference>
<dbReference type="RefSeq" id="XP_066633800.1">
    <property type="nucleotide sequence ID" value="XM_066775919.1"/>
</dbReference>
<feature type="compositionally biased region" description="Acidic residues" evidence="1">
    <location>
        <begin position="605"/>
        <end position="614"/>
    </location>
</feature>
<sequence length="892" mass="99382">MADDTAMDVDPQQDIFSSVTFAAIPAADLPPERIDQLRRVLEDHGATYRPLNPETLRIDSITNYTHIIATTSDFPDYLLALDHFVHVVKPQWIDDSLRRGKPVNPRAHSPDPCLFMSDVIVTCAADIPEGDAEAIIGGVLAMGGQYSGAVNKITTHLVALALDDDKCALVRAKNLKCKIVLPHWFDDCLKLGKKIVEAPYQLPNPPILSRDPNVPIAHYPSEAIKDATTPNPQALPSPVSFSSPNVPRSLRVFSGRSILLSRDLNVGARIRSTIEELVRAGGGAIVTHVDQADTYVCPYRDGDDYISASQAGKDVGNLSWLYYLITHDLWTSPMRRLLHYPVPRTGVPGFEKYKISISNYVGEARVYLENLTKACGAEFTKTFKQENTHLVTAHSQSEKCHAAQEWGIHLVNHMWLEESYAKCKEQSLTNPRYTHFPARTNLGEVVGQTQIDRDAVERYFFKPAIAGKAKKNAHDPKERQMEKPDTLTDRDTVSARLAQNNVGEELPAQRTPSAKTVKRSRSGGTNIGTPGRVGDEKENETPSTGRGAKSKALSKLHDLAPDIAQYEKEVKRRGGVIYGGRRVKDDAESNTKAKEMVAAKRSREDEEDEDEEGGFTEKGSKRKIKKAKAQDSETGHFLMLSGDNRWVEKTKKETDDRNKLRALGIHVTQDPEVVTILCAPKIVRTKKFVAALSNAPVVVSTEFLDFCLKKKEVPRPEKFLLNDKEGERRQGIKLTESIARAEQNRRQLLKGWQIFVTEKVNGGFETFKDIITANGGSCLLWKGRATVVPKGRQARLDAEGDTAMESEPVSDDGLEVNRANDEGDTLYLISSTDADDVKLWPKFRDMARKAEMRPRIVKPDWILSVAMAQMISFDDRWELDDDDAANAKGTKR</sequence>
<dbReference type="Pfam" id="PF00533">
    <property type="entry name" value="BRCT"/>
    <property type="match status" value="1"/>
</dbReference>
<feature type="domain" description="BRCT" evidence="2">
    <location>
        <begin position="11"/>
        <end position="110"/>
    </location>
</feature>
<dbReference type="InterPro" id="IPR036420">
    <property type="entry name" value="BRCT_dom_sf"/>
</dbReference>
<dbReference type="InterPro" id="IPR001357">
    <property type="entry name" value="BRCT_dom"/>
</dbReference>
<dbReference type="CDD" id="cd17743">
    <property type="entry name" value="BRCT_BRC1_like_rpt5"/>
    <property type="match status" value="1"/>
</dbReference>
<feature type="region of interest" description="Disordered" evidence="1">
    <location>
        <begin position="468"/>
        <end position="552"/>
    </location>
</feature>
<dbReference type="CDD" id="cd18438">
    <property type="entry name" value="BRCT_BRC1_like_rpt4"/>
    <property type="match status" value="1"/>
</dbReference>
<dbReference type="InterPro" id="IPR053036">
    <property type="entry name" value="CellCycle_DNARepair_Reg"/>
</dbReference>
<dbReference type="Pfam" id="PF12738">
    <property type="entry name" value="PTCB-BRCT"/>
    <property type="match status" value="2"/>
</dbReference>
<feature type="domain" description="BRCT" evidence="2">
    <location>
        <begin position="350"/>
        <end position="422"/>
    </location>
</feature>
<feature type="domain" description="BRCT" evidence="2">
    <location>
        <begin position="248"/>
        <end position="296"/>
    </location>
</feature>
<dbReference type="EMBL" id="JAJVCZ030000004">
    <property type="protein sequence ID" value="KAL0260771.1"/>
    <property type="molecule type" value="Genomic_DNA"/>
</dbReference>
<evidence type="ECO:0000313" key="4">
    <source>
        <dbReference type="Proteomes" id="UP001430584"/>
    </source>
</evidence>
<evidence type="ECO:0000313" key="3">
    <source>
        <dbReference type="EMBL" id="KAL0260771.1"/>
    </source>
</evidence>
<dbReference type="SUPFAM" id="SSF52113">
    <property type="entry name" value="BRCT domain"/>
    <property type="match status" value="5"/>
</dbReference>
<dbReference type="Gene3D" id="3.40.50.10190">
    <property type="entry name" value="BRCT domain"/>
    <property type="match status" value="5"/>
</dbReference>
<dbReference type="PANTHER" id="PTHR47667:SF1">
    <property type="entry name" value="REGULATOR OF TY1 TRANSPOSITION PROTEIN 107"/>
    <property type="match status" value="1"/>
</dbReference>
<feature type="compositionally biased region" description="Basic and acidic residues" evidence="1">
    <location>
        <begin position="584"/>
        <end position="604"/>
    </location>
</feature>
<comment type="caution">
    <text evidence="3">The sequence shown here is derived from an EMBL/GenBank/DDBJ whole genome shotgun (WGS) entry which is preliminary data.</text>
</comment>
<evidence type="ECO:0000259" key="2">
    <source>
        <dbReference type="PROSITE" id="PS50172"/>
    </source>
</evidence>
<feature type="domain" description="BRCT" evidence="2">
    <location>
        <begin position="139"/>
        <end position="202"/>
    </location>
</feature>
<dbReference type="SMART" id="SM00292">
    <property type="entry name" value="BRCT"/>
    <property type="match status" value="5"/>
</dbReference>
<proteinExistence type="predicted"/>
<dbReference type="PANTHER" id="PTHR47667">
    <property type="entry name" value="REGULATOR OF TY1 TRANSPOSITION PROTEIN 107"/>
    <property type="match status" value="1"/>
</dbReference>
<dbReference type="CDD" id="cd18436">
    <property type="entry name" value="BRCT_BRC1_like_rpt2"/>
    <property type="match status" value="1"/>
</dbReference>
<dbReference type="PROSITE" id="PS50172">
    <property type="entry name" value="BRCT"/>
    <property type="match status" value="4"/>
</dbReference>
<gene>
    <name evidence="3" type="primary">ESC4</name>
    <name evidence="3" type="ORF">SLS55_004462</name>
</gene>
<protein>
    <submittedName>
        <fullName evidence="3">Regulator of Ty1 Transposition</fullName>
    </submittedName>
</protein>
<feature type="region of interest" description="Disordered" evidence="1">
    <location>
        <begin position="584"/>
        <end position="629"/>
    </location>
</feature>
<dbReference type="Pfam" id="PF16770">
    <property type="entry name" value="RTT107_BRCT_5"/>
    <property type="match status" value="1"/>
</dbReference>
<dbReference type="GeneID" id="92008547"/>
<reference evidence="3 4" key="1">
    <citation type="submission" date="2024-02" db="EMBL/GenBank/DDBJ databases">
        <title>De novo assembly and annotation of 12 fungi associated with fruit tree decline syndrome in Ontario, Canada.</title>
        <authorList>
            <person name="Sulman M."/>
            <person name="Ellouze W."/>
            <person name="Ilyukhin E."/>
        </authorList>
    </citation>
    <scope>NUCLEOTIDE SEQUENCE [LARGE SCALE GENOMIC DNA]</scope>
    <source>
        <strain evidence="3 4">FDS-637</strain>
    </source>
</reference>
<keyword evidence="4" id="KW-1185">Reference proteome</keyword>
<dbReference type="Proteomes" id="UP001430584">
    <property type="component" value="Unassembled WGS sequence"/>
</dbReference>
<name>A0ABR3CJG5_9PEZI</name>
<accession>A0ABR3CJG5</accession>
<feature type="compositionally biased region" description="Basic and acidic residues" evidence="1">
    <location>
        <begin position="472"/>
        <end position="493"/>
    </location>
</feature>